<sequence length="54" mass="6168">MKYSRWTHQDEAVRCFLEKEQGILEMATGTGKYQLCGATSISQWKGEILNFILG</sequence>
<evidence type="ECO:0000313" key="1">
    <source>
        <dbReference type="EMBL" id="HJC10841.1"/>
    </source>
</evidence>
<proteinExistence type="predicted"/>
<organism evidence="1 2">
    <name type="scientific">Candidatus Blautia merdigallinarum</name>
    <dbReference type="NCBI Taxonomy" id="2838495"/>
    <lineage>
        <taxon>Bacteria</taxon>
        <taxon>Bacillati</taxon>
        <taxon>Bacillota</taxon>
        <taxon>Clostridia</taxon>
        <taxon>Lachnospirales</taxon>
        <taxon>Lachnospiraceae</taxon>
        <taxon>Blautia</taxon>
    </lineage>
</organism>
<protein>
    <submittedName>
        <fullName evidence="1">Uncharacterized protein</fullName>
    </submittedName>
</protein>
<evidence type="ECO:0000313" key="2">
    <source>
        <dbReference type="Proteomes" id="UP000823893"/>
    </source>
</evidence>
<dbReference type="EMBL" id="DWWV01000108">
    <property type="protein sequence ID" value="HJC10841.1"/>
    <property type="molecule type" value="Genomic_DNA"/>
</dbReference>
<dbReference type="Proteomes" id="UP000823893">
    <property type="component" value="Unassembled WGS sequence"/>
</dbReference>
<reference evidence="1" key="1">
    <citation type="journal article" date="2021" name="PeerJ">
        <title>Extensive microbial diversity within the chicken gut microbiome revealed by metagenomics and culture.</title>
        <authorList>
            <person name="Gilroy R."/>
            <person name="Ravi A."/>
            <person name="Getino M."/>
            <person name="Pursley I."/>
            <person name="Horton D.L."/>
            <person name="Alikhan N.F."/>
            <person name="Baker D."/>
            <person name="Gharbi K."/>
            <person name="Hall N."/>
            <person name="Watson M."/>
            <person name="Adriaenssens E.M."/>
            <person name="Foster-Nyarko E."/>
            <person name="Jarju S."/>
            <person name="Secka A."/>
            <person name="Antonio M."/>
            <person name="Oren A."/>
            <person name="Chaudhuri R.R."/>
            <person name="La Ragione R."/>
            <person name="Hildebrand F."/>
            <person name="Pallen M.J."/>
        </authorList>
    </citation>
    <scope>NUCLEOTIDE SEQUENCE</scope>
    <source>
        <strain evidence="1">ChiSxjej6B18-287</strain>
    </source>
</reference>
<accession>A0A9D2N6C0</accession>
<gene>
    <name evidence="1" type="ORF">H9935_08485</name>
</gene>
<name>A0A9D2N6C0_9FIRM</name>
<reference evidence="1" key="2">
    <citation type="submission" date="2021-04" db="EMBL/GenBank/DDBJ databases">
        <authorList>
            <person name="Gilroy R."/>
        </authorList>
    </citation>
    <scope>NUCLEOTIDE SEQUENCE</scope>
    <source>
        <strain evidence="1">ChiSxjej6B18-287</strain>
    </source>
</reference>
<comment type="caution">
    <text evidence="1">The sequence shown here is derived from an EMBL/GenBank/DDBJ whole genome shotgun (WGS) entry which is preliminary data.</text>
</comment>
<dbReference type="AlphaFoldDB" id="A0A9D2N6C0"/>